<gene>
    <name evidence="1" type="primary">jg628</name>
    <name evidence="1" type="ORF">PAEG_LOCUS7978</name>
</gene>
<comment type="caution">
    <text evidence="1">The sequence shown here is derived from an EMBL/GenBank/DDBJ whole genome shotgun (WGS) entry which is preliminary data.</text>
</comment>
<dbReference type="OrthoDB" id="5148094at2759"/>
<evidence type="ECO:0000313" key="2">
    <source>
        <dbReference type="Proteomes" id="UP000838756"/>
    </source>
</evidence>
<keyword evidence="2" id="KW-1185">Reference proteome</keyword>
<feature type="non-terminal residue" evidence="1">
    <location>
        <position position="1"/>
    </location>
</feature>
<dbReference type="EMBL" id="CAKXAJ010023240">
    <property type="protein sequence ID" value="CAH2227600.1"/>
    <property type="molecule type" value="Genomic_DNA"/>
</dbReference>
<sequence length="165" mass="18252">GVGTLSELAVLPEDRLKLFDEVVTQTGRVLDSESHERTICVALEALNSWIQSLDTPLPEKILQIYKKGLSAKSTTQTVGIAYTSLISRALRRGPAAGRGRQSRAATVAGELIQMGCSLDKMNYDQHFYLMTFMKIAQAWLAFAFGDGFSLTIRWAICLVHLLFTL</sequence>
<proteinExistence type="predicted"/>
<dbReference type="AlphaFoldDB" id="A0A8S4R123"/>
<dbReference type="Proteomes" id="UP000838756">
    <property type="component" value="Unassembled WGS sequence"/>
</dbReference>
<organism evidence="1 2">
    <name type="scientific">Pararge aegeria aegeria</name>
    <dbReference type="NCBI Taxonomy" id="348720"/>
    <lineage>
        <taxon>Eukaryota</taxon>
        <taxon>Metazoa</taxon>
        <taxon>Ecdysozoa</taxon>
        <taxon>Arthropoda</taxon>
        <taxon>Hexapoda</taxon>
        <taxon>Insecta</taxon>
        <taxon>Pterygota</taxon>
        <taxon>Neoptera</taxon>
        <taxon>Endopterygota</taxon>
        <taxon>Lepidoptera</taxon>
        <taxon>Glossata</taxon>
        <taxon>Ditrysia</taxon>
        <taxon>Papilionoidea</taxon>
        <taxon>Nymphalidae</taxon>
        <taxon>Satyrinae</taxon>
        <taxon>Satyrini</taxon>
        <taxon>Parargina</taxon>
        <taxon>Pararge</taxon>
    </lineage>
</organism>
<evidence type="ECO:0000313" key="1">
    <source>
        <dbReference type="EMBL" id="CAH2227600.1"/>
    </source>
</evidence>
<protein>
    <submittedName>
        <fullName evidence="1">Jg628 protein</fullName>
    </submittedName>
</protein>
<reference evidence="1" key="1">
    <citation type="submission" date="2022-03" db="EMBL/GenBank/DDBJ databases">
        <authorList>
            <person name="Lindestad O."/>
        </authorList>
    </citation>
    <scope>NUCLEOTIDE SEQUENCE</scope>
</reference>
<name>A0A8S4R123_9NEOP</name>
<accession>A0A8S4R123</accession>